<evidence type="ECO:0000313" key="9">
    <source>
        <dbReference type="EMBL" id="QSB13470.1"/>
    </source>
</evidence>
<gene>
    <name evidence="9" type="ORF">JQS43_17955</name>
</gene>
<keyword evidence="10" id="KW-1185">Reference proteome</keyword>
<feature type="transmembrane region" description="Helical" evidence="7">
    <location>
        <begin position="298"/>
        <end position="317"/>
    </location>
</feature>
<feature type="transmembrane region" description="Helical" evidence="7">
    <location>
        <begin position="323"/>
        <end position="344"/>
    </location>
</feature>
<proteinExistence type="predicted"/>
<feature type="transmembrane region" description="Helical" evidence="7">
    <location>
        <begin position="59"/>
        <end position="79"/>
    </location>
</feature>
<dbReference type="CDD" id="cd06173">
    <property type="entry name" value="MFS_MefA_like"/>
    <property type="match status" value="1"/>
</dbReference>
<evidence type="ECO:0000256" key="7">
    <source>
        <dbReference type="SAM" id="Phobius"/>
    </source>
</evidence>
<evidence type="ECO:0000313" key="10">
    <source>
        <dbReference type="Proteomes" id="UP000662857"/>
    </source>
</evidence>
<feature type="transmembrane region" description="Helical" evidence="7">
    <location>
        <begin position="268"/>
        <end position="286"/>
    </location>
</feature>
<dbReference type="SUPFAM" id="SSF103473">
    <property type="entry name" value="MFS general substrate transporter"/>
    <property type="match status" value="1"/>
</dbReference>
<sequence length="422" mass="44318">MHTEQNDRVGREASASLLRNRPFGIYFLAWAVSKAGTQVGYIAIPLVAVLTLQASPIEAGLVGVAATVSTLIMSLPAGVMADRLHRRRLMIGAEFTRGAALLYIAVAGWYGWLSISWMLVVVFVFGVATVLFDVSAQSFLPELVDRRFLVSANSKLASWEAGASVTGPAAGGALVQLVTAPATVLLTAFSHVASGLLLLRVRGDGRGPSAAKKESIFQQVRDGVTFVIANSYLRVMVAMGTLLNFATYMLIIIMPVVFREYGLSSVELGFLLAAGGAGGLAGAATARRLVDVVGFGRALWMVGGIAGPAAFLVPFVSPGLMHLVASSAWFILGYRVGLTNVLMVTLRQTVTPNRLLGRVTASTRMLIVGSLSGGAALAGFIGEYAGLGAALWLGATGVAIAAFPIYFSKLRTLREPPAAQMD</sequence>
<evidence type="ECO:0000256" key="1">
    <source>
        <dbReference type="ARBA" id="ARBA00004651"/>
    </source>
</evidence>
<evidence type="ECO:0000259" key="8">
    <source>
        <dbReference type="PROSITE" id="PS50850"/>
    </source>
</evidence>
<feature type="transmembrane region" description="Helical" evidence="7">
    <location>
        <begin position="100"/>
        <end position="132"/>
    </location>
</feature>
<feature type="transmembrane region" description="Helical" evidence="7">
    <location>
        <begin position="235"/>
        <end position="256"/>
    </location>
</feature>
<dbReference type="RefSeq" id="WP_239675562.1">
    <property type="nucleotide sequence ID" value="NZ_CP070499.1"/>
</dbReference>
<name>A0A895YH24_9ACTN</name>
<comment type="subcellular location">
    <subcellularLocation>
        <location evidence="1">Cell membrane</location>
        <topology evidence="1">Multi-pass membrane protein</topology>
    </subcellularLocation>
</comment>
<dbReference type="PANTHER" id="PTHR23513">
    <property type="entry name" value="INTEGRAL MEMBRANE EFFLUX PROTEIN-RELATED"/>
    <property type="match status" value="1"/>
</dbReference>
<dbReference type="InterPro" id="IPR036259">
    <property type="entry name" value="MFS_trans_sf"/>
</dbReference>
<evidence type="ECO:0000256" key="2">
    <source>
        <dbReference type="ARBA" id="ARBA00022448"/>
    </source>
</evidence>
<dbReference type="GO" id="GO:0005886">
    <property type="term" value="C:plasma membrane"/>
    <property type="evidence" value="ECO:0007669"/>
    <property type="project" value="UniProtKB-SubCell"/>
</dbReference>
<keyword evidence="6 7" id="KW-0472">Membrane</keyword>
<dbReference type="InterPro" id="IPR020846">
    <property type="entry name" value="MFS_dom"/>
</dbReference>
<organism evidence="9 10">
    <name type="scientific">Natronosporangium hydrolyticum</name>
    <dbReference type="NCBI Taxonomy" id="2811111"/>
    <lineage>
        <taxon>Bacteria</taxon>
        <taxon>Bacillati</taxon>
        <taxon>Actinomycetota</taxon>
        <taxon>Actinomycetes</taxon>
        <taxon>Micromonosporales</taxon>
        <taxon>Micromonosporaceae</taxon>
        <taxon>Natronosporangium</taxon>
    </lineage>
</organism>
<dbReference type="PROSITE" id="PS50850">
    <property type="entry name" value="MFS"/>
    <property type="match status" value="1"/>
</dbReference>
<reference evidence="9" key="1">
    <citation type="submission" date="2021-02" db="EMBL/GenBank/DDBJ databases">
        <title>Natrosporangium hydrolyticum gen. nov., sp. nov, a haloalkaliphilic actinobacterium from a soda solonchak soil.</title>
        <authorList>
            <person name="Sorokin D.Y."/>
            <person name="Khijniak T.V."/>
            <person name="Zakharycheva A.P."/>
            <person name="Boueva O.V."/>
            <person name="Ariskina E.V."/>
            <person name="Hahnke R.L."/>
            <person name="Bunk B."/>
            <person name="Sproer C."/>
            <person name="Schumann P."/>
            <person name="Evtushenko L.I."/>
            <person name="Kublanov I.V."/>
        </authorList>
    </citation>
    <scope>NUCLEOTIDE SEQUENCE</scope>
    <source>
        <strain evidence="9">DSM 106523</strain>
    </source>
</reference>
<feature type="transmembrane region" description="Helical" evidence="7">
    <location>
        <begin position="365"/>
        <end position="381"/>
    </location>
</feature>
<keyword evidence="3" id="KW-1003">Cell membrane</keyword>
<protein>
    <submittedName>
        <fullName evidence="9">MFS transporter</fullName>
    </submittedName>
</protein>
<feature type="transmembrane region" description="Helical" evidence="7">
    <location>
        <begin position="387"/>
        <end position="407"/>
    </location>
</feature>
<dbReference type="Pfam" id="PF05977">
    <property type="entry name" value="MFS_3"/>
    <property type="match status" value="1"/>
</dbReference>
<accession>A0A895YH24</accession>
<dbReference type="PANTHER" id="PTHR23513:SF6">
    <property type="entry name" value="MAJOR FACILITATOR SUPERFAMILY ASSOCIATED DOMAIN-CONTAINING PROTEIN"/>
    <property type="match status" value="1"/>
</dbReference>
<evidence type="ECO:0000256" key="5">
    <source>
        <dbReference type="ARBA" id="ARBA00022989"/>
    </source>
</evidence>
<dbReference type="InterPro" id="IPR010290">
    <property type="entry name" value="TM_effector"/>
</dbReference>
<keyword evidence="2" id="KW-0813">Transport</keyword>
<feature type="transmembrane region" description="Helical" evidence="7">
    <location>
        <begin position="23"/>
        <end position="47"/>
    </location>
</feature>
<evidence type="ECO:0000256" key="3">
    <source>
        <dbReference type="ARBA" id="ARBA00022475"/>
    </source>
</evidence>
<dbReference type="KEGG" id="nhy:JQS43_17955"/>
<dbReference type="GO" id="GO:0022857">
    <property type="term" value="F:transmembrane transporter activity"/>
    <property type="evidence" value="ECO:0007669"/>
    <property type="project" value="InterPro"/>
</dbReference>
<feature type="transmembrane region" description="Helical" evidence="7">
    <location>
        <begin position="174"/>
        <end position="199"/>
    </location>
</feature>
<keyword evidence="4 7" id="KW-0812">Transmembrane</keyword>
<keyword evidence="5 7" id="KW-1133">Transmembrane helix</keyword>
<evidence type="ECO:0000256" key="6">
    <source>
        <dbReference type="ARBA" id="ARBA00023136"/>
    </source>
</evidence>
<dbReference type="AlphaFoldDB" id="A0A895YH24"/>
<feature type="domain" description="Major facilitator superfamily (MFS) profile" evidence="8">
    <location>
        <begin position="232"/>
        <end position="422"/>
    </location>
</feature>
<dbReference type="Proteomes" id="UP000662857">
    <property type="component" value="Chromosome"/>
</dbReference>
<evidence type="ECO:0000256" key="4">
    <source>
        <dbReference type="ARBA" id="ARBA00022692"/>
    </source>
</evidence>
<dbReference type="EMBL" id="CP070499">
    <property type="protein sequence ID" value="QSB13470.1"/>
    <property type="molecule type" value="Genomic_DNA"/>
</dbReference>
<dbReference type="Gene3D" id="1.20.1250.20">
    <property type="entry name" value="MFS general substrate transporter like domains"/>
    <property type="match status" value="1"/>
</dbReference>